<dbReference type="KEGG" id="bcw:Q7M_1278"/>
<accession>I0FEX9</accession>
<sequence>MMEVLMSDINNITLSGRLVKDSFLSYSSTNLAILNFSIANNITEIVWCGQ</sequence>
<evidence type="ECO:0000313" key="4">
    <source>
        <dbReference type="Proteomes" id="UP000005212"/>
    </source>
</evidence>
<gene>
    <name evidence="3" type="ordered locus">Q7M_1278</name>
</gene>
<evidence type="ECO:0000256" key="2">
    <source>
        <dbReference type="PROSITE-ProRule" id="PRU00252"/>
    </source>
</evidence>
<protein>
    <submittedName>
        <fullName evidence="3">Single-strand binding protein family-containing protein</fullName>
    </submittedName>
</protein>
<dbReference type="InterPro" id="IPR000424">
    <property type="entry name" value="Primosome_PriB/ssb"/>
</dbReference>
<dbReference type="GO" id="GO:0003697">
    <property type="term" value="F:single-stranded DNA binding"/>
    <property type="evidence" value="ECO:0007669"/>
    <property type="project" value="InterPro"/>
</dbReference>
<dbReference type="InterPro" id="IPR012340">
    <property type="entry name" value="NA-bd_OB-fold"/>
</dbReference>
<organism evidence="3 4">
    <name type="scientific">Borrelia crocidurae (strain Achema)</name>
    <dbReference type="NCBI Taxonomy" id="1155096"/>
    <lineage>
        <taxon>Bacteria</taxon>
        <taxon>Pseudomonadati</taxon>
        <taxon>Spirochaetota</taxon>
        <taxon>Spirochaetia</taxon>
        <taxon>Spirochaetales</taxon>
        <taxon>Borreliaceae</taxon>
        <taxon>Borrelia</taxon>
    </lineage>
</organism>
<geneLocation type="plasmid" evidence="4">
    <name>unnamed24</name>
</geneLocation>
<dbReference type="PATRIC" id="fig|1155096.3.peg.1283"/>
<dbReference type="Gene3D" id="2.40.50.140">
    <property type="entry name" value="Nucleic acid-binding proteins"/>
    <property type="match status" value="1"/>
</dbReference>
<dbReference type="PROSITE" id="PS50935">
    <property type="entry name" value="SSB"/>
    <property type="match status" value="1"/>
</dbReference>
<keyword evidence="1 2" id="KW-0238">DNA-binding</keyword>
<evidence type="ECO:0000313" key="3">
    <source>
        <dbReference type="EMBL" id="AFI32035.1"/>
    </source>
</evidence>
<reference evidence="3 4" key="1">
    <citation type="journal article" date="2012" name="J. Bacteriol.">
        <title>Complete Genome Sequence of Borrelia crocidurae.</title>
        <authorList>
            <person name="Elbir H."/>
            <person name="Gimenez G."/>
            <person name="Robert C."/>
            <person name="Bergstrom S."/>
            <person name="Cutler S."/>
            <person name="Raoult D."/>
            <person name="Drancourt M."/>
        </authorList>
    </citation>
    <scope>NUCLEOTIDE SEQUENCE [LARGE SCALE GENOMIC DNA]</scope>
    <source>
        <strain evidence="3 4">Achema</strain>
        <plasmid evidence="4">unnamed24</plasmid>
    </source>
</reference>
<name>I0FEX9_BORCA</name>
<proteinExistence type="predicted"/>
<keyword evidence="3" id="KW-0614">Plasmid</keyword>
<dbReference type="EMBL" id="CP003450">
    <property type="protein sequence ID" value="AFI32035.1"/>
    <property type="molecule type" value="Genomic_DNA"/>
</dbReference>
<reference evidence="4" key="2">
    <citation type="submission" date="2012-03" db="EMBL/GenBank/DDBJ databases">
        <title>Complete genome sequence of Borrelia crocidurae.</title>
        <authorList>
            <person name="Elbir H."/>
            <person name="Gimenez G."/>
            <person name="Robert C."/>
            <person name="Raoult D."/>
            <person name="Drancourt M."/>
        </authorList>
    </citation>
    <scope>NUCLEOTIDE SEQUENCE [LARGE SCALE GENOMIC DNA]</scope>
    <source>
        <strain evidence="4">Achema</strain>
        <plasmid evidence="4">unnamed24</plasmid>
    </source>
</reference>
<evidence type="ECO:0000256" key="1">
    <source>
        <dbReference type="ARBA" id="ARBA00023125"/>
    </source>
</evidence>
<dbReference type="HOGENOM" id="CLU_3115170_0_0_12"/>
<dbReference type="Proteomes" id="UP000005212">
    <property type="component" value="Plasmid unnamed24"/>
</dbReference>
<dbReference type="AlphaFoldDB" id="I0FEX9"/>